<gene>
    <name evidence="1" type="ORF">B4119_3250</name>
</gene>
<evidence type="ECO:0000313" key="1">
    <source>
        <dbReference type="EMBL" id="KYD19738.1"/>
    </source>
</evidence>
<reference evidence="1 2" key="1">
    <citation type="submission" date="2016-01" db="EMBL/GenBank/DDBJ databases">
        <title>Draft Genome Sequences of Seven Thermophilic Sporeformers Isolated from Foods.</title>
        <authorList>
            <person name="Berendsen E.M."/>
            <person name="Wells-Bennik M.H."/>
            <person name="Krawcyk A.O."/>
            <person name="De Jong A."/>
            <person name="Holsappel S."/>
            <person name="Eijlander R.T."/>
            <person name="Kuipers O.P."/>
        </authorList>
    </citation>
    <scope>NUCLEOTIDE SEQUENCE [LARGE SCALE GENOMIC DNA]</scope>
    <source>
        <strain evidence="1 2">B4119</strain>
    </source>
</reference>
<dbReference type="AlphaFoldDB" id="A0A150M5C6"/>
<sequence length="52" mass="6263">MQSLGKYRRVDEKRVATKAVTFLKKRSVASRKETTERFFLYCIKKNRIQPKQ</sequence>
<organism evidence="1 2">
    <name type="scientific">Saccharococcus caldoxylosilyticus</name>
    <dbReference type="NCBI Taxonomy" id="81408"/>
    <lineage>
        <taxon>Bacteria</taxon>
        <taxon>Bacillati</taxon>
        <taxon>Bacillota</taxon>
        <taxon>Bacilli</taxon>
        <taxon>Bacillales</taxon>
        <taxon>Anoxybacillaceae</taxon>
        <taxon>Saccharococcus</taxon>
    </lineage>
</organism>
<comment type="caution">
    <text evidence="1">The sequence shown here is derived from an EMBL/GenBank/DDBJ whole genome shotgun (WGS) entry which is preliminary data.</text>
</comment>
<protein>
    <submittedName>
        <fullName evidence="1">Uncharacterized protein</fullName>
    </submittedName>
</protein>
<accession>A0A150M5C6</accession>
<dbReference type="Proteomes" id="UP000075455">
    <property type="component" value="Unassembled WGS sequence"/>
</dbReference>
<name>A0A150M5C6_9BACL</name>
<proteinExistence type="predicted"/>
<dbReference type="EMBL" id="LQYS01000006">
    <property type="protein sequence ID" value="KYD19738.1"/>
    <property type="molecule type" value="Genomic_DNA"/>
</dbReference>
<evidence type="ECO:0000313" key="2">
    <source>
        <dbReference type="Proteomes" id="UP000075455"/>
    </source>
</evidence>